<comment type="function">
    <text evidence="6">Responsible for synthesis of pseudouridine from uracil.</text>
</comment>
<sequence length="302" mass="34712">MKQIIIGESEQGQRLDRYLLKLLGRANRSTIYKLMRKNTFKVNGGKVAPEYFLQSGDQVNIYLSDETFDSLVTEIQQVSPEEVSLEIVYEDDEILIVNKPKGILTHPDKTEYKRTLSSKVQIYLSHLSTRTFKPAPVHRLDKNTSGLVLFAKTYDALKHYNALMRERKIAKFYLCVVEGIIGKPGEIKGYLIKDEERNKVRIVKRDSDETKFFHTLYKPLEIRGGFTILEVELVTGRSHQIRASLASIGHPIVGDLKYGARRRPDVENQLLHAYKLVVENRVFENHSQELDRFIAALPTANH</sequence>
<dbReference type="EMBL" id="FMWL01000017">
    <property type="protein sequence ID" value="SCZ81274.1"/>
    <property type="molecule type" value="Genomic_DNA"/>
</dbReference>
<dbReference type="Gene3D" id="3.10.290.10">
    <property type="entry name" value="RNA-binding S4 domain"/>
    <property type="match status" value="1"/>
</dbReference>
<keyword evidence="3 6" id="KW-0413">Isomerase</keyword>
<dbReference type="Pfam" id="PF00849">
    <property type="entry name" value="PseudoU_synth_2"/>
    <property type="match status" value="1"/>
</dbReference>
<dbReference type="PROSITE" id="PS50889">
    <property type="entry name" value="S4"/>
    <property type="match status" value="1"/>
</dbReference>
<dbReference type="InterPro" id="IPR006145">
    <property type="entry name" value="PsdUridine_synth_RsuA/RluA"/>
</dbReference>
<keyword evidence="5" id="KW-0694">RNA-binding</keyword>
<evidence type="ECO:0000313" key="8">
    <source>
        <dbReference type="EMBL" id="SCZ81274.1"/>
    </source>
</evidence>
<comment type="catalytic activity">
    <reaction evidence="1 6">
        <text>a uridine in RNA = a pseudouridine in RNA</text>
        <dbReference type="Rhea" id="RHEA:48348"/>
        <dbReference type="Rhea" id="RHEA-COMP:12068"/>
        <dbReference type="Rhea" id="RHEA-COMP:12069"/>
        <dbReference type="ChEBI" id="CHEBI:65314"/>
        <dbReference type="ChEBI" id="CHEBI:65315"/>
    </reaction>
</comment>
<evidence type="ECO:0000256" key="4">
    <source>
        <dbReference type="PIRSR" id="PIRSR606225-1"/>
    </source>
</evidence>
<dbReference type="RefSeq" id="WP_170829456.1">
    <property type="nucleotide sequence ID" value="NZ_FMWL01000017.1"/>
</dbReference>
<evidence type="ECO:0000313" key="9">
    <source>
        <dbReference type="Proteomes" id="UP000199208"/>
    </source>
</evidence>
<dbReference type="PANTHER" id="PTHR21600">
    <property type="entry name" value="MITOCHONDRIAL RNA PSEUDOURIDINE SYNTHASE"/>
    <property type="match status" value="1"/>
</dbReference>
<organism evidence="8 9">
    <name type="scientific">Acidaminobacter hydrogenoformans DSM 2784</name>
    <dbReference type="NCBI Taxonomy" id="1120920"/>
    <lineage>
        <taxon>Bacteria</taxon>
        <taxon>Bacillati</taxon>
        <taxon>Bacillota</taxon>
        <taxon>Clostridia</taxon>
        <taxon>Peptostreptococcales</taxon>
        <taxon>Acidaminobacteraceae</taxon>
        <taxon>Acidaminobacter</taxon>
    </lineage>
</organism>
<dbReference type="InterPro" id="IPR006225">
    <property type="entry name" value="PsdUridine_synth_RluC/D"/>
</dbReference>
<dbReference type="EC" id="5.4.99.-" evidence="6"/>
<dbReference type="PROSITE" id="PS01129">
    <property type="entry name" value="PSI_RLU"/>
    <property type="match status" value="1"/>
</dbReference>
<dbReference type="GO" id="GO:0003723">
    <property type="term" value="F:RNA binding"/>
    <property type="evidence" value="ECO:0007669"/>
    <property type="project" value="UniProtKB-KW"/>
</dbReference>
<evidence type="ECO:0000256" key="3">
    <source>
        <dbReference type="ARBA" id="ARBA00023235"/>
    </source>
</evidence>
<dbReference type="Proteomes" id="UP000199208">
    <property type="component" value="Unassembled WGS sequence"/>
</dbReference>
<dbReference type="AlphaFoldDB" id="A0A1G5S4I2"/>
<gene>
    <name evidence="8" type="ORF">SAMN03080599_02699</name>
</gene>
<dbReference type="InterPro" id="IPR036986">
    <property type="entry name" value="S4_RNA-bd_sf"/>
</dbReference>
<reference evidence="8 9" key="1">
    <citation type="submission" date="2016-10" db="EMBL/GenBank/DDBJ databases">
        <authorList>
            <person name="de Groot N.N."/>
        </authorList>
    </citation>
    <scope>NUCLEOTIDE SEQUENCE [LARGE SCALE GENOMIC DNA]</scope>
    <source>
        <strain evidence="8 9">DSM 2784</strain>
    </source>
</reference>
<dbReference type="InterPro" id="IPR006224">
    <property type="entry name" value="PsdUridine_synth_RluA-like_CS"/>
</dbReference>
<dbReference type="STRING" id="1120920.SAMN03080599_02699"/>
<dbReference type="SUPFAM" id="SSF55174">
    <property type="entry name" value="Alpha-L RNA-binding motif"/>
    <property type="match status" value="1"/>
</dbReference>
<dbReference type="GO" id="GO:0000455">
    <property type="term" value="P:enzyme-directed rRNA pseudouridine synthesis"/>
    <property type="evidence" value="ECO:0007669"/>
    <property type="project" value="UniProtKB-ARBA"/>
</dbReference>
<evidence type="ECO:0000256" key="6">
    <source>
        <dbReference type="RuleBase" id="RU362028"/>
    </source>
</evidence>
<feature type="active site" evidence="4">
    <location>
        <position position="141"/>
    </location>
</feature>
<name>A0A1G5S4I2_9FIRM</name>
<dbReference type="InterPro" id="IPR050188">
    <property type="entry name" value="RluA_PseudoU_synthase"/>
</dbReference>
<dbReference type="InterPro" id="IPR002942">
    <property type="entry name" value="S4_RNA-bd"/>
</dbReference>
<dbReference type="Pfam" id="PF01479">
    <property type="entry name" value="S4"/>
    <property type="match status" value="1"/>
</dbReference>
<dbReference type="SMART" id="SM00363">
    <property type="entry name" value="S4"/>
    <property type="match status" value="1"/>
</dbReference>
<keyword evidence="9" id="KW-1185">Reference proteome</keyword>
<protein>
    <recommendedName>
        <fullName evidence="6">Pseudouridine synthase</fullName>
        <ecNumber evidence="6">5.4.99.-</ecNumber>
    </recommendedName>
</protein>
<dbReference type="NCBIfam" id="TIGR00005">
    <property type="entry name" value="rluA_subfam"/>
    <property type="match status" value="1"/>
</dbReference>
<accession>A0A1G5S4I2</accession>
<feature type="domain" description="RNA-binding S4" evidence="7">
    <location>
        <begin position="13"/>
        <end position="72"/>
    </location>
</feature>
<comment type="similarity">
    <text evidence="2 6">Belongs to the pseudouridine synthase RluA family.</text>
</comment>
<dbReference type="PANTHER" id="PTHR21600:SF83">
    <property type="entry name" value="PSEUDOURIDYLATE SYNTHASE RPUSD4, MITOCHONDRIAL"/>
    <property type="match status" value="1"/>
</dbReference>
<dbReference type="Gene3D" id="3.30.2350.10">
    <property type="entry name" value="Pseudouridine synthase"/>
    <property type="match status" value="1"/>
</dbReference>
<evidence type="ECO:0000256" key="5">
    <source>
        <dbReference type="PROSITE-ProRule" id="PRU00182"/>
    </source>
</evidence>
<dbReference type="SUPFAM" id="SSF55120">
    <property type="entry name" value="Pseudouridine synthase"/>
    <property type="match status" value="1"/>
</dbReference>
<dbReference type="InterPro" id="IPR020103">
    <property type="entry name" value="PsdUridine_synth_cat_dom_sf"/>
</dbReference>
<dbReference type="GO" id="GO:0120159">
    <property type="term" value="F:rRNA pseudouridine synthase activity"/>
    <property type="evidence" value="ECO:0007669"/>
    <property type="project" value="UniProtKB-ARBA"/>
</dbReference>
<dbReference type="CDD" id="cd00165">
    <property type="entry name" value="S4"/>
    <property type="match status" value="1"/>
</dbReference>
<evidence type="ECO:0000256" key="2">
    <source>
        <dbReference type="ARBA" id="ARBA00010876"/>
    </source>
</evidence>
<evidence type="ECO:0000256" key="1">
    <source>
        <dbReference type="ARBA" id="ARBA00000073"/>
    </source>
</evidence>
<proteinExistence type="inferred from homology"/>
<dbReference type="CDD" id="cd02869">
    <property type="entry name" value="PseudoU_synth_RluA_like"/>
    <property type="match status" value="1"/>
</dbReference>
<evidence type="ECO:0000259" key="7">
    <source>
        <dbReference type="SMART" id="SM00363"/>
    </source>
</evidence>